<reference evidence="1" key="2">
    <citation type="submission" date="2017-10" db="EMBL/GenBank/DDBJ databases">
        <title>Ladona fulva Genome sequencing and assembly.</title>
        <authorList>
            <person name="Murali S."/>
            <person name="Richards S."/>
            <person name="Bandaranaike D."/>
            <person name="Bellair M."/>
            <person name="Blankenburg K."/>
            <person name="Chao H."/>
            <person name="Dinh H."/>
            <person name="Doddapaneni H."/>
            <person name="Dugan-Rocha S."/>
            <person name="Elkadiri S."/>
            <person name="Gnanaolivu R."/>
            <person name="Hernandez B."/>
            <person name="Skinner E."/>
            <person name="Javaid M."/>
            <person name="Lee S."/>
            <person name="Li M."/>
            <person name="Ming W."/>
            <person name="Munidasa M."/>
            <person name="Muniz J."/>
            <person name="Nguyen L."/>
            <person name="Hughes D."/>
            <person name="Osuji N."/>
            <person name="Pu L.-L."/>
            <person name="Puazo M."/>
            <person name="Qu C."/>
            <person name="Quiroz J."/>
            <person name="Raj R."/>
            <person name="Weissenberger G."/>
            <person name="Xin Y."/>
            <person name="Zou X."/>
            <person name="Han Y."/>
            <person name="Worley K."/>
            <person name="Muzny D."/>
            <person name="Gibbs R."/>
        </authorList>
    </citation>
    <scope>NUCLEOTIDE SEQUENCE</scope>
    <source>
        <strain evidence="1">Sampled in the wild</strain>
    </source>
</reference>
<protein>
    <recommendedName>
        <fullName evidence="3">PiggyBac transposable element-derived protein domain-containing protein</fullName>
    </recommendedName>
</protein>
<reference evidence="1" key="1">
    <citation type="submission" date="2013-04" db="EMBL/GenBank/DDBJ databases">
        <authorList>
            <person name="Qu J."/>
            <person name="Murali S.C."/>
            <person name="Bandaranaike D."/>
            <person name="Bellair M."/>
            <person name="Blankenburg K."/>
            <person name="Chao H."/>
            <person name="Dinh H."/>
            <person name="Doddapaneni H."/>
            <person name="Downs B."/>
            <person name="Dugan-Rocha S."/>
            <person name="Elkadiri S."/>
            <person name="Gnanaolivu R.D."/>
            <person name="Hernandez B."/>
            <person name="Javaid M."/>
            <person name="Jayaseelan J.C."/>
            <person name="Lee S."/>
            <person name="Li M."/>
            <person name="Ming W."/>
            <person name="Munidasa M."/>
            <person name="Muniz J."/>
            <person name="Nguyen L."/>
            <person name="Ongeri F."/>
            <person name="Osuji N."/>
            <person name="Pu L.-L."/>
            <person name="Puazo M."/>
            <person name="Qu C."/>
            <person name="Quiroz J."/>
            <person name="Raj R."/>
            <person name="Weissenberger G."/>
            <person name="Xin Y."/>
            <person name="Zou X."/>
            <person name="Han Y."/>
            <person name="Richards S."/>
            <person name="Worley K."/>
            <person name="Muzny D."/>
            <person name="Gibbs R."/>
        </authorList>
    </citation>
    <scope>NUCLEOTIDE SEQUENCE</scope>
    <source>
        <strain evidence="1">Sampled in the wild</strain>
    </source>
</reference>
<dbReference type="Proteomes" id="UP000792457">
    <property type="component" value="Unassembled WGS sequence"/>
</dbReference>
<evidence type="ECO:0000313" key="1">
    <source>
        <dbReference type="EMBL" id="KAG8233268.1"/>
    </source>
</evidence>
<name>A0A8K0P5R0_LADFU</name>
<dbReference type="EMBL" id="KZ308700">
    <property type="protein sequence ID" value="KAG8233268.1"/>
    <property type="molecule type" value="Genomic_DNA"/>
</dbReference>
<proteinExistence type="predicted"/>
<evidence type="ECO:0008006" key="3">
    <source>
        <dbReference type="Google" id="ProtNLM"/>
    </source>
</evidence>
<accession>A0A8K0P5R0</accession>
<organism evidence="1 2">
    <name type="scientific">Ladona fulva</name>
    <name type="common">Scarce chaser dragonfly</name>
    <name type="synonym">Libellula fulva</name>
    <dbReference type="NCBI Taxonomy" id="123851"/>
    <lineage>
        <taxon>Eukaryota</taxon>
        <taxon>Metazoa</taxon>
        <taxon>Ecdysozoa</taxon>
        <taxon>Arthropoda</taxon>
        <taxon>Hexapoda</taxon>
        <taxon>Insecta</taxon>
        <taxon>Pterygota</taxon>
        <taxon>Palaeoptera</taxon>
        <taxon>Odonata</taxon>
        <taxon>Epiprocta</taxon>
        <taxon>Anisoptera</taxon>
        <taxon>Libelluloidea</taxon>
        <taxon>Libellulidae</taxon>
        <taxon>Ladona</taxon>
    </lineage>
</organism>
<dbReference type="AlphaFoldDB" id="A0A8K0P5R0"/>
<evidence type="ECO:0000313" key="2">
    <source>
        <dbReference type="Proteomes" id="UP000792457"/>
    </source>
</evidence>
<sequence>MQMVEKRGLVVRKPSVVIDYNQTMGELCVWNSFILYKKTGGKCVHLDYRLDVIEKMIEVYHPSVTSPKVGGPLAGPQPRRLTERHFPDVIPATEKKVNPTRKCNVCSHKRDAKGKMIQRET</sequence>
<comment type="caution">
    <text evidence="1">The sequence shown here is derived from an EMBL/GenBank/DDBJ whole genome shotgun (WGS) entry which is preliminary data.</text>
</comment>
<dbReference type="OrthoDB" id="6425557at2759"/>
<feature type="non-terminal residue" evidence="1">
    <location>
        <position position="121"/>
    </location>
</feature>
<gene>
    <name evidence="1" type="ORF">J437_LFUL009978</name>
</gene>
<keyword evidence="2" id="KW-1185">Reference proteome</keyword>